<dbReference type="InterPro" id="IPR007110">
    <property type="entry name" value="Ig-like_dom"/>
</dbReference>
<dbReference type="SUPFAM" id="SSF48726">
    <property type="entry name" value="Immunoglobulin"/>
    <property type="match status" value="1"/>
</dbReference>
<keyword evidence="3" id="KW-1185">Reference proteome</keyword>
<reference evidence="2" key="1">
    <citation type="journal article" date="2023" name="Mol. Biol. Evol.">
        <title>Third-Generation Sequencing Reveals the Adaptive Role of the Epigenome in Three Deep-Sea Polychaetes.</title>
        <authorList>
            <person name="Perez M."/>
            <person name="Aroh O."/>
            <person name="Sun Y."/>
            <person name="Lan Y."/>
            <person name="Juniper S.K."/>
            <person name="Young C.R."/>
            <person name="Angers B."/>
            <person name="Qian P.Y."/>
        </authorList>
    </citation>
    <scope>NUCLEOTIDE SEQUENCE</scope>
    <source>
        <strain evidence="2">P08H-3</strain>
    </source>
</reference>
<dbReference type="PROSITE" id="PS50835">
    <property type="entry name" value="IG_LIKE"/>
    <property type="match status" value="1"/>
</dbReference>
<evidence type="ECO:0000313" key="2">
    <source>
        <dbReference type="EMBL" id="KAK2146327.1"/>
    </source>
</evidence>
<feature type="domain" description="Ig-like" evidence="1">
    <location>
        <begin position="1"/>
        <end position="79"/>
    </location>
</feature>
<evidence type="ECO:0000313" key="3">
    <source>
        <dbReference type="Proteomes" id="UP001208570"/>
    </source>
</evidence>
<dbReference type="Proteomes" id="UP001208570">
    <property type="component" value="Unassembled WGS sequence"/>
</dbReference>
<sequence length="91" mass="10686">MICSTRSTTILTNNLPSDLKPIMEYTWQRDNKNRTNDGRHIMSGNTLTIDKIQRQDNNITYKCIAQESGLKLNTYRDITLYVMYKCNQNCF</sequence>
<comment type="caution">
    <text evidence="2">The sequence shown here is derived from an EMBL/GenBank/DDBJ whole genome shotgun (WGS) entry which is preliminary data.</text>
</comment>
<dbReference type="InterPro" id="IPR013783">
    <property type="entry name" value="Ig-like_fold"/>
</dbReference>
<dbReference type="Gene3D" id="2.60.40.10">
    <property type="entry name" value="Immunoglobulins"/>
    <property type="match status" value="1"/>
</dbReference>
<organism evidence="2 3">
    <name type="scientific">Paralvinella palmiformis</name>
    <dbReference type="NCBI Taxonomy" id="53620"/>
    <lineage>
        <taxon>Eukaryota</taxon>
        <taxon>Metazoa</taxon>
        <taxon>Spiralia</taxon>
        <taxon>Lophotrochozoa</taxon>
        <taxon>Annelida</taxon>
        <taxon>Polychaeta</taxon>
        <taxon>Sedentaria</taxon>
        <taxon>Canalipalpata</taxon>
        <taxon>Terebellida</taxon>
        <taxon>Terebelliformia</taxon>
        <taxon>Alvinellidae</taxon>
        <taxon>Paralvinella</taxon>
    </lineage>
</organism>
<protein>
    <recommendedName>
        <fullName evidence="1">Ig-like domain-containing protein</fullName>
    </recommendedName>
</protein>
<dbReference type="EMBL" id="JAODUP010000616">
    <property type="protein sequence ID" value="KAK2146327.1"/>
    <property type="molecule type" value="Genomic_DNA"/>
</dbReference>
<evidence type="ECO:0000259" key="1">
    <source>
        <dbReference type="PROSITE" id="PS50835"/>
    </source>
</evidence>
<proteinExistence type="predicted"/>
<name>A0AAD9J546_9ANNE</name>
<dbReference type="AlphaFoldDB" id="A0AAD9J546"/>
<accession>A0AAD9J546</accession>
<gene>
    <name evidence="2" type="ORF">LSH36_616g04016</name>
</gene>
<dbReference type="InterPro" id="IPR036179">
    <property type="entry name" value="Ig-like_dom_sf"/>
</dbReference>